<dbReference type="AlphaFoldDB" id="A0A386HUF7"/>
<dbReference type="InterPro" id="IPR027946">
    <property type="entry name" value="Ogl_dom"/>
</dbReference>
<dbReference type="Pfam" id="PF14583">
    <property type="entry name" value="Pectate_lyase22"/>
    <property type="match status" value="1"/>
</dbReference>
<dbReference type="KEGG" id="ark:D6B99_08445"/>
<dbReference type="GO" id="GO:0047487">
    <property type="term" value="F:oligogalacturonide lyase activity"/>
    <property type="evidence" value="ECO:0007669"/>
    <property type="project" value="InterPro"/>
</dbReference>
<accession>A0A386HUF7</accession>
<sequence length="410" mass="47491">MLIPFSQLFAQKVFVTGKGKMPNEWIDSSTGHLIKRLINRPGNNRSFYFHNNPFVDGKMIFYGSDFLDKNSLSSADGYVFHFKGNPYNNQLYSYNLSSGKTTQLTHKENSMSGEIVSRVNHEAYFQIKDSVFGVNVNTAKTRLIFVFPADFKGNITTVNADGTLLAGAYSTPIEKVIAKKYPQKHDYFNRIFESKQPRTLFTINIISKKLNKIFTDSAWLNHVQFSPIDPHLLMFCHEGPWEKVDRIWTMDVVKKNKPRLIHKRSMNMEIAGHEWFSPDGKYIWYDLQLPRGKNFYVGGTELATGKEIKYHLLRNEWSVHYTTSWDESVFAGDGGGPNSVAKSPNGQWIYLFNPEGDHFRSEKLVDMKYDDYKLEPNLHFSPDNKWLIFRANFEGHTDIYEVRIKKSLEN</sequence>
<evidence type="ECO:0000259" key="1">
    <source>
        <dbReference type="Pfam" id="PF14583"/>
    </source>
</evidence>
<evidence type="ECO:0000313" key="2">
    <source>
        <dbReference type="EMBL" id="AYD49352.1"/>
    </source>
</evidence>
<proteinExistence type="predicted"/>
<reference evidence="2 3" key="1">
    <citation type="submission" date="2018-09" db="EMBL/GenBank/DDBJ databases">
        <title>Arachidicoccus sp. nov., a bacterium isolated from soil.</title>
        <authorList>
            <person name="Weon H.-Y."/>
            <person name="Kwon S.-W."/>
            <person name="Lee S.A."/>
        </authorList>
    </citation>
    <scope>NUCLEOTIDE SEQUENCE [LARGE SCALE GENOMIC DNA]</scope>
    <source>
        <strain evidence="2 3">KIS59-12</strain>
    </source>
</reference>
<keyword evidence="3" id="KW-1185">Reference proteome</keyword>
<dbReference type="Gene3D" id="2.130.10.10">
    <property type="entry name" value="YVTN repeat-like/Quinoprotein amine dehydrogenase"/>
    <property type="match status" value="1"/>
</dbReference>
<name>A0A386HUF7_9BACT</name>
<organism evidence="2 3">
    <name type="scientific">Arachidicoccus soli</name>
    <dbReference type="NCBI Taxonomy" id="2341117"/>
    <lineage>
        <taxon>Bacteria</taxon>
        <taxon>Pseudomonadati</taxon>
        <taxon>Bacteroidota</taxon>
        <taxon>Chitinophagia</taxon>
        <taxon>Chitinophagales</taxon>
        <taxon>Chitinophagaceae</taxon>
        <taxon>Arachidicoccus</taxon>
    </lineage>
</organism>
<protein>
    <recommendedName>
        <fullName evidence="1">Oligogalacturonate lyase domain-containing protein</fullName>
    </recommendedName>
</protein>
<evidence type="ECO:0000313" key="3">
    <source>
        <dbReference type="Proteomes" id="UP000266118"/>
    </source>
</evidence>
<dbReference type="EMBL" id="CP032489">
    <property type="protein sequence ID" value="AYD49352.1"/>
    <property type="molecule type" value="Genomic_DNA"/>
</dbReference>
<dbReference type="OrthoDB" id="8432779at2"/>
<dbReference type="SUPFAM" id="SSF82171">
    <property type="entry name" value="DPP6 N-terminal domain-like"/>
    <property type="match status" value="1"/>
</dbReference>
<dbReference type="InterPro" id="IPR015943">
    <property type="entry name" value="WD40/YVTN_repeat-like_dom_sf"/>
</dbReference>
<dbReference type="Proteomes" id="UP000266118">
    <property type="component" value="Chromosome"/>
</dbReference>
<dbReference type="GO" id="GO:0045490">
    <property type="term" value="P:pectin catabolic process"/>
    <property type="evidence" value="ECO:0007669"/>
    <property type="project" value="InterPro"/>
</dbReference>
<feature type="domain" description="Oligogalacturonate lyase" evidence="1">
    <location>
        <begin position="78"/>
        <end position="407"/>
    </location>
</feature>
<gene>
    <name evidence="2" type="ORF">D6B99_08445</name>
</gene>